<keyword evidence="3" id="KW-1185">Reference proteome</keyword>
<evidence type="ECO:0000313" key="3">
    <source>
        <dbReference type="Proteomes" id="UP000076580"/>
    </source>
</evidence>
<feature type="compositionally biased region" description="Basic and acidic residues" evidence="1">
    <location>
        <begin position="45"/>
        <end position="69"/>
    </location>
</feature>
<dbReference type="AlphaFoldDB" id="A0A151GTQ0"/>
<evidence type="ECO:0000256" key="1">
    <source>
        <dbReference type="SAM" id="MobiDB-lite"/>
    </source>
</evidence>
<evidence type="ECO:0000313" key="2">
    <source>
        <dbReference type="EMBL" id="KYK60448.1"/>
    </source>
</evidence>
<dbReference type="RefSeq" id="XP_040659800.1">
    <property type="nucleotide sequence ID" value="XM_040798917.1"/>
</dbReference>
<comment type="caution">
    <text evidence="2">The sequence shown here is derived from an EMBL/GenBank/DDBJ whole genome shotgun (WGS) entry which is preliminary data.</text>
</comment>
<accession>A0A151GTQ0</accession>
<reference evidence="2 3" key="1">
    <citation type="journal article" date="2016" name="Sci. Rep.">
        <title>Insights into Adaptations to a Near-Obligate Nematode Endoparasitic Lifestyle from the Finished Genome of Drechmeria coniospora.</title>
        <authorList>
            <person name="Zhang L."/>
            <person name="Zhou Z."/>
            <person name="Guo Q."/>
            <person name="Fokkens L."/>
            <person name="Miskei M."/>
            <person name="Pocsi I."/>
            <person name="Zhang W."/>
            <person name="Chen M."/>
            <person name="Wang L."/>
            <person name="Sun Y."/>
            <person name="Donzelli B.G."/>
            <person name="Gibson D.M."/>
            <person name="Nelson D.R."/>
            <person name="Luo J.G."/>
            <person name="Rep M."/>
            <person name="Liu H."/>
            <person name="Yang S."/>
            <person name="Wang J."/>
            <person name="Krasnoff S.B."/>
            <person name="Xu Y."/>
            <person name="Molnar I."/>
            <person name="Lin M."/>
        </authorList>
    </citation>
    <scope>NUCLEOTIDE SEQUENCE [LARGE SCALE GENOMIC DNA]</scope>
    <source>
        <strain evidence="2 3">ARSEF 6962</strain>
    </source>
</reference>
<gene>
    <name evidence="2" type="ORF">DCS_01585</name>
</gene>
<name>A0A151GTQ0_DRECN</name>
<protein>
    <submittedName>
        <fullName evidence="2">Uncharacterized protein</fullName>
    </submittedName>
</protein>
<dbReference type="Proteomes" id="UP000076580">
    <property type="component" value="Chromosome 01"/>
</dbReference>
<dbReference type="EMBL" id="LAYC01000001">
    <property type="protein sequence ID" value="KYK60448.1"/>
    <property type="molecule type" value="Genomic_DNA"/>
</dbReference>
<proteinExistence type="predicted"/>
<feature type="region of interest" description="Disordered" evidence="1">
    <location>
        <begin position="1"/>
        <end position="73"/>
    </location>
</feature>
<sequence>MARPPALDSAPYRPPYRTSPRSPVELVTASPSVLSPSRPSPPCRCLDRTVHDREGETVKARPSEAEPGRHVGWRVPRPWTESLAVGSADGLARRPYTTAMLQRREIKYKTASSVRARTVPFPCLASGAKTAAAGHRLLPSASIPPRVLDPNRDVPSGHAGPVIMCYQLVELYAACRCLYYQHAIDRCASYGRPGHGVQPRTIYVGYACSLHTSRSAQHAPPHSYADSGYHSGRSTHKNDH</sequence>
<feature type="region of interest" description="Disordered" evidence="1">
    <location>
        <begin position="217"/>
        <end position="240"/>
    </location>
</feature>
<dbReference type="InParanoid" id="A0A151GTQ0"/>
<organism evidence="2 3">
    <name type="scientific">Drechmeria coniospora</name>
    <name type="common">Nematophagous fungus</name>
    <name type="synonym">Meria coniospora</name>
    <dbReference type="NCBI Taxonomy" id="98403"/>
    <lineage>
        <taxon>Eukaryota</taxon>
        <taxon>Fungi</taxon>
        <taxon>Dikarya</taxon>
        <taxon>Ascomycota</taxon>
        <taxon>Pezizomycotina</taxon>
        <taxon>Sordariomycetes</taxon>
        <taxon>Hypocreomycetidae</taxon>
        <taxon>Hypocreales</taxon>
        <taxon>Ophiocordycipitaceae</taxon>
        <taxon>Drechmeria</taxon>
    </lineage>
</organism>
<dbReference type="GeneID" id="63714228"/>